<comment type="caution">
    <text evidence="1">The sequence shown here is derived from an EMBL/GenBank/DDBJ whole genome shotgun (WGS) entry which is preliminary data.</text>
</comment>
<evidence type="ECO:0000313" key="1">
    <source>
        <dbReference type="EMBL" id="KAL2526000.1"/>
    </source>
</evidence>
<proteinExistence type="predicted"/>
<name>A0ABD1ULY6_9LAMI</name>
<keyword evidence="2" id="KW-1185">Reference proteome</keyword>
<dbReference type="Proteomes" id="UP001604336">
    <property type="component" value="Unassembled WGS sequence"/>
</dbReference>
<organism evidence="1 2">
    <name type="scientific">Abeliophyllum distichum</name>
    <dbReference type="NCBI Taxonomy" id="126358"/>
    <lineage>
        <taxon>Eukaryota</taxon>
        <taxon>Viridiplantae</taxon>
        <taxon>Streptophyta</taxon>
        <taxon>Embryophyta</taxon>
        <taxon>Tracheophyta</taxon>
        <taxon>Spermatophyta</taxon>
        <taxon>Magnoliopsida</taxon>
        <taxon>eudicotyledons</taxon>
        <taxon>Gunneridae</taxon>
        <taxon>Pentapetalae</taxon>
        <taxon>asterids</taxon>
        <taxon>lamiids</taxon>
        <taxon>Lamiales</taxon>
        <taxon>Oleaceae</taxon>
        <taxon>Forsythieae</taxon>
        <taxon>Abeliophyllum</taxon>
    </lineage>
</organism>
<gene>
    <name evidence="1" type="ORF">Adt_11054</name>
</gene>
<protein>
    <submittedName>
        <fullName evidence="1">Uncharacterized protein</fullName>
    </submittedName>
</protein>
<sequence>MHTGFIKSVRQRRDKMRRVARDLFPKIEIKLLKKIEMAGGHKVNSNGGSQWYVKNRDDDPSKYVHDCYKVSTYLICYENIVMPNNGQKLWPVVEKDPIKPPGWIVYKKGRKQKKMRRHLEEFVKHLPKRSNRKCIIVPGLQPPLPKFQFMPTPGVGLSNTTTMYNKSNSAIDNLDRSRFSEGRSSNSKHVRMIELEIE</sequence>
<reference evidence="2" key="1">
    <citation type="submission" date="2024-07" db="EMBL/GenBank/DDBJ databases">
        <title>Two chromosome-level genome assemblies of Korean endemic species Abeliophyllum distichum and Forsythia ovata (Oleaceae).</title>
        <authorList>
            <person name="Jang H."/>
        </authorList>
    </citation>
    <scope>NUCLEOTIDE SEQUENCE [LARGE SCALE GENOMIC DNA]</scope>
</reference>
<dbReference type="AlphaFoldDB" id="A0ABD1ULY6"/>
<accession>A0ABD1ULY6</accession>
<dbReference type="EMBL" id="JBFOLK010000003">
    <property type="protein sequence ID" value="KAL2526000.1"/>
    <property type="molecule type" value="Genomic_DNA"/>
</dbReference>
<evidence type="ECO:0000313" key="2">
    <source>
        <dbReference type="Proteomes" id="UP001604336"/>
    </source>
</evidence>